<keyword evidence="7" id="KW-0067">ATP-binding</keyword>
<dbReference type="SMART" id="SM00911">
    <property type="entry name" value="HWE_HK"/>
    <property type="match status" value="1"/>
</dbReference>
<dbReference type="Proteomes" id="UP000326112">
    <property type="component" value="Unassembled WGS sequence"/>
</dbReference>
<dbReference type="Pfam" id="PF01590">
    <property type="entry name" value="GAF"/>
    <property type="match status" value="1"/>
</dbReference>
<evidence type="ECO:0000256" key="5">
    <source>
        <dbReference type="ARBA" id="ARBA00022741"/>
    </source>
</evidence>
<evidence type="ECO:0000256" key="6">
    <source>
        <dbReference type="ARBA" id="ARBA00022777"/>
    </source>
</evidence>
<accession>A0A5N7KN91</accession>
<dbReference type="InterPro" id="IPR029016">
    <property type="entry name" value="GAF-like_dom_sf"/>
</dbReference>
<dbReference type="Pfam" id="PF07536">
    <property type="entry name" value="HWE_HK"/>
    <property type="match status" value="1"/>
</dbReference>
<evidence type="ECO:0000256" key="4">
    <source>
        <dbReference type="ARBA" id="ARBA00022679"/>
    </source>
</evidence>
<feature type="domain" description="Signal transduction histidine kinase HWE region" evidence="8">
    <location>
        <begin position="179"/>
        <end position="257"/>
    </location>
</feature>
<evidence type="ECO:0000256" key="1">
    <source>
        <dbReference type="ARBA" id="ARBA00000085"/>
    </source>
</evidence>
<reference evidence="9 10" key="1">
    <citation type="journal article" date="2020" name="Int. J. Syst. Evol. Microbiol.">
        <title>Pseudomonas kitaguniensis sp. nov., a pathogen causing bacterial rot of Welsh onion in Japan.</title>
        <authorList>
            <person name="Sawada H."/>
            <person name="Fujikawa T."/>
            <person name="Nishiwaki Y."/>
            <person name="Horita H."/>
        </authorList>
    </citation>
    <scope>NUCLEOTIDE SEQUENCE [LARGE SCALE GENOMIC DNA]</scope>
    <source>
        <strain evidence="9 10">MAFF 212408</strain>
    </source>
</reference>
<evidence type="ECO:0000256" key="2">
    <source>
        <dbReference type="ARBA" id="ARBA00012438"/>
    </source>
</evidence>
<dbReference type="PANTHER" id="PTHR41523">
    <property type="entry name" value="TWO-COMPONENT SYSTEM SENSOR PROTEIN"/>
    <property type="match status" value="1"/>
</dbReference>
<evidence type="ECO:0000256" key="7">
    <source>
        <dbReference type="ARBA" id="ARBA00022840"/>
    </source>
</evidence>
<dbReference type="PANTHER" id="PTHR41523:SF8">
    <property type="entry name" value="ETHYLENE RESPONSE SENSOR PROTEIN"/>
    <property type="match status" value="1"/>
</dbReference>
<reference evidence="9 10" key="2">
    <citation type="journal article" date="2023" name="Plant Pathol.">
        <title>Dismantling and reorganizing Pseudomonas marginalis sensu#lato.</title>
        <authorList>
            <person name="Sawada H."/>
            <person name="Fujikawa T."/>
            <person name="Satou M."/>
        </authorList>
    </citation>
    <scope>NUCLEOTIDE SEQUENCE [LARGE SCALE GENOMIC DNA]</scope>
    <source>
        <strain evidence="9 10">MAFF 212408</strain>
    </source>
</reference>
<dbReference type="EMBL" id="VUAZ01000102">
    <property type="protein sequence ID" value="MPR03654.1"/>
    <property type="molecule type" value="Genomic_DNA"/>
</dbReference>
<organism evidence="9 10">
    <name type="scientific">Pseudomonas kitaguniensis</name>
    <dbReference type="NCBI Taxonomy" id="2607908"/>
    <lineage>
        <taxon>Bacteria</taxon>
        <taxon>Pseudomonadati</taxon>
        <taxon>Pseudomonadota</taxon>
        <taxon>Gammaproteobacteria</taxon>
        <taxon>Pseudomonadales</taxon>
        <taxon>Pseudomonadaceae</taxon>
        <taxon>Pseudomonas</taxon>
    </lineage>
</organism>
<evidence type="ECO:0000313" key="10">
    <source>
        <dbReference type="Proteomes" id="UP000326112"/>
    </source>
</evidence>
<protein>
    <recommendedName>
        <fullName evidence="2">histidine kinase</fullName>
        <ecNumber evidence="2">2.7.13.3</ecNumber>
    </recommendedName>
</protein>
<dbReference type="InterPro" id="IPR003018">
    <property type="entry name" value="GAF"/>
</dbReference>
<keyword evidence="4" id="KW-0808">Transferase</keyword>
<dbReference type="EC" id="2.7.13.3" evidence="2"/>
<name>A0A5N7KN91_9PSED</name>
<dbReference type="InterPro" id="IPR011102">
    <property type="entry name" value="Sig_transdc_His_kinase_HWE"/>
</dbReference>
<evidence type="ECO:0000259" key="8">
    <source>
        <dbReference type="SMART" id="SM00911"/>
    </source>
</evidence>
<dbReference type="RefSeq" id="WP_152747162.1">
    <property type="nucleotide sequence ID" value="NZ_VUAZ01000102.1"/>
</dbReference>
<keyword evidence="6" id="KW-0418">Kinase</keyword>
<dbReference type="Gene3D" id="3.30.450.40">
    <property type="match status" value="1"/>
</dbReference>
<keyword evidence="5" id="KW-0547">Nucleotide-binding</keyword>
<comment type="catalytic activity">
    <reaction evidence="1">
        <text>ATP + protein L-histidine = ADP + protein N-phospho-L-histidine.</text>
        <dbReference type="EC" id="2.7.13.3"/>
    </reaction>
</comment>
<gene>
    <name evidence="9" type="ORF">F0169_17200</name>
</gene>
<dbReference type="SUPFAM" id="SSF55781">
    <property type="entry name" value="GAF domain-like"/>
    <property type="match status" value="1"/>
</dbReference>
<evidence type="ECO:0000256" key="3">
    <source>
        <dbReference type="ARBA" id="ARBA00022553"/>
    </source>
</evidence>
<proteinExistence type="predicted"/>
<evidence type="ECO:0000313" key="9">
    <source>
        <dbReference type="EMBL" id="MPR03654.1"/>
    </source>
</evidence>
<keyword evidence="3" id="KW-0597">Phosphoprotein</keyword>
<comment type="caution">
    <text evidence="9">The sequence shown here is derived from an EMBL/GenBank/DDBJ whole genome shotgun (WGS) entry which is preliminary data.</text>
</comment>
<keyword evidence="10" id="KW-1185">Reference proteome</keyword>
<sequence length="377" mass="40631">MHQLLEQLLNRALDVMSSGSPAVPLLGELASLLQGNLPGCVVGINVLDKPGRTFRHSIFPNLPDEFARELEGNVITGKRGSCGLGVLTGQIVNVPDVANDERFSDEWKALFAQYGLASLVSIPALSADGEAHGSLAIIHPHAAPLAPEQINDLKPVAALCAKICAYSRTRETTQFLLGELEHRIRNLYMTVGGLANLTIKSYPDPRKFRSVFGERLTLMHRAHSLAFSEREMGLAQLINEMLAPYTQDYAISINGPDINLTPDAACALALAINELGTNASKYGALSKAGGMLTVNWNIVAMDESGAGTAFKLQWTERSGPTVLPPTRQGYGTRMISGTLSNAFDGRALFSFEQEGLSCEISAPFSAKLSSEHSRLRN</sequence>